<keyword evidence="7 9" id="KW-1133">Transmembrane helix</keyword>
<sequence length="441" mass="50140">METVEESLNDTAHFLSAQIESKIPSQNPFDLKSICETLLRPSIQNLRQHQFEAKIYGVTKKESDIQIYITDNQGIVIFDSEKYREGLDYSKFNDVYLTLKGKYGARSSKIREDIEEGALFVAAPIKGKYGILGVVTVIKPKLSVVPFISLAREKFWRISLIVGMSIAIVFSLLAFVLFRPISKLSLYVQSLRKKERIPFPKIGISELESLGQEINLLIQELEGKRYIENYVRTLTHEIKSPLSSLIAAGELIDASDEKNNRLKANIQNEANRIKEMIERLLELSTLEGKSNLDLESIELSQTIHSIADELEMELSIKKISLVLSLKNVYIKGNREYLKIAIRNLLRNSLQFANEGDTISIRIEDTPEIILSVEDEGQWIPEYALEKVTERFYSLPRPDTKLKSTGLGLNLVKEICLLHSARFEIKNRKTPGVSAKIFFAKT</sequence>
<dbReference type="Proteomes" id="UP000245133">
    <property type="component" value="Unassembled WGS sequence"/>
</dbReference>
<comment type="caution">
    <text evidence="11">The sequence shown here is derived from an EMBL/GenBank/DDBJ whole genome shotgun (WGS) entry which is preliminary data.</text>
</comment>
<evidence type="ECO:0000256" key="7">
    <source>
        <dbReference type="ARBA" id="ARBA00022989"/>
    </source>
</evidence>
<dbReference type="AlphaFoldDB" id="A0A2P2E2C2"/>
<dbReference type="InterPro" id="IPR005467">
    <property type="entry name" value="His_kinase_dom"/>
</dbReference>
<name>A0A2P2E2C2_9LEPT</name>
<feature type="transmembrane region" description="Helical" evidence="9">
    <location>
        <begin position="155"/>
        <end position="178"/>
    </location>
</feature>
<dbReference type="SMART" id="SM00388">
    <property type="entry name" value="HisKA"/>
    <property type="match status" value="1"/>
</dbReference>
<evidence type="ECO:0000313" key="12">
    <source>
        <dbReference type="Proteomes" id="UP000245133"/>
    </source>
</evidence>
<evidence type="ECO:0000256" key="3">
    <source>
        <dbReference type="ARBA" id="ARBA00022553"/>
    </source>
</evidence>
<dbReference type="InterPro" id="IPR036890">
    <property type="entry name" value="HATPase_C_sf"/>
</dbReference>
<reference evidence="11 12" key="1">
    <citation type="submission" date="2018-02" db="EMBL/GenBank/DDBJ databases">
        <title>Novel Leptospira species isolated from soil and water in Japan.</title>
        <authorList>
            <person name="Nakao R."/>
            <person name="Masuzawa T."/>
        </authorList>
    </citation>
    <scope>NUCLEOTIDE SEQUENCE [LARGE SCALE GENOMIC DNA]</scope>
    <source>
        <strain evidence="11 12">YH101</strain>
    </source>
</reference>
<keyword evidence="3" id="KW-0597">Phosphoprotein</keyword>
<organism evidence="11 12">
    <name type="scientific">Leptospira ryugenii</name>
    <dbReference type="NCBI Taxonomy" id="1917863"/>
    <lineage>
        <taxon>Bacteria</taxon>
        <taxon>Pseudomonadati</taxon>
        <taxon>Spirochaetota</taxon>
        <taxon>Spirochaetia</taxon>
        <taxon>Leptospirales</taxon>
        <taxon>Leptospiraceae</taxon>
        <taxon>Leptospira</taxon>
    </lineage>
</organism>
<evidence type="ECO:0000256" key="9">
    <source>
        <dbReference type="SAM" id="Phobius"/>
    </source>
</evidence>
<evidence type="ECO:0000256" key="4">
    <source>
        <dbReference type="ARBA" id="ARBA00022679"/>
    </source>
</evidence>
<dbReference type="GO" id="GO:0000155">
    <property type="term" value="F:phosphorelay sensor kinase activity"/>
    <property type="evidence" value="ECO:0007669"/>
    <property type="project" value="InterPro"/>
</dbReference>
<feature type="coiled-coil region" evidence="8">
    <location>
        <begin position="252"/>
        <end position="283"/>
    </location>
</feature>
<dbReference type="PANTHER" id="PTHR45436">
    <property type="entry name" value="SENSOR HISTIDINE KINASE YKOH"/>
    <property type="match status" value="1"/>
</dbReference>
<evidence type="ECO:0000256" key="6">
    <source>
        <dbReference type="ARBA" id="ARBA00022777"/>
    </source>
</evidence>
<evidence type="ECO:0000313" key="11">
    <source>
        <dbReference type="EMBL" id="GBF51020.1"/>
    </source>
</evidence>
<keyword evidence="4" id="KW-0808">Transferase</keyword>
<dbReference type="InterPro" id="IPR003661">
    <property type="entry name" value="HisK_dim/P_dom"/>
</dbReference>
<dbReference type="PANTHER" id="PTHR45436:SF10">
    <property type="entry name" value="HISTIDINE KINASE"/>
    <property type="match status" value="1"/>
</dbReference>
<dbReference type="InterPro" id="IPR036097">
    <property type="entry name" value="HisK_dim/P_sf"/>
</dbReference>
<dbReference type="NCBIfam" id="NF008312">
    <property type="entry name" value="PRK11100.1"/>
    <property type="match status" value="1"/>
</dbReference>
<evidence type="ECO:0000259" key="10">
    <source>
        <dbReference type="PROSITE" id="PS50109"/>
    </source>
</evidence>
<evidence type="ECO:0000256" key="2">
    <source>
        <dbReference type="ARBA" id="ARBA00012438"/>
    </source>
</evidence>
<protein>
    <recommendedName>
        <fullName evidence="2">histidine kinase</fullName>
        <ecNumber evidence="2">2.7.13.3</ecNumber>
    </recommendedName>
</protein>
<dbReference type="InterPro" id="IPR003594">
    <property type="entry name" value="HATPase_dom"/>
</dbReference>
<keyword evidence="9" id="KW-0472">Membrane</keyword>
<comment type="catalytic activity">
    <reaction evidence="1">
        <text>ATP + protein L-histidine = ADP + protein N-phospho-L-histidine.</text>
        <dbReference type="EC" id="2.7.13.3"/>
    </reaction>
</comment>
<keyword evidence="6" id="KW-0418">Kinase</keyword>
<dbReference type="InterPro" id="IPR050428">
    <property type="entry name" value="TCS_sensor_his_kinase"/>
</dbReference>
<dbReference type="SUPFAM" id="SSF55874">
    <property type="entry name" value="ATPase domain of HSP90 chaperone/DNA topoisomerase II/histidine kinase"/>
    <property type="match status" value="1"/>
</dbReference>
<dbReference type="EC" id="2.7.13.3" evidence="2"/>
<dbReference type="SUPFAM" id="SSF47384">
    <property type="entry name" value="Homodimeric domain of signal transducing histidine kinase"/>
    <property type="match status" value="1"/>
</dbReference>
<keyword evidence="12" id="KW-1185">Reference proteome</keyword>
<dbReference type="EMBL" id="BFBB01000008">
    <property type="protein sequence ID" value="GBF51020.1"/>
    <property type="molecule type" value="Genomic_DNA"/>
</dbReference>
<keyword evidence="8" id="KW-0175">Coiled coil</keyword>
<keyword evidence="5 9" id="KW-0812">Transmembrane</keyword>
<proteinExistence type="predicted"/>
<evidence type="ECO:0000256" key="5">
    <source>
        <dbReference type="ARBA" id="ARBA00022692"/>
    </source>
</evidence>
<evidence type="ECO:0000256" key="1">
    <source>
        <dbReference type="ARBA" id="ARBA00000085"/>
    </source>
</evidence>
<dbReference type="CDD" id="cd00082">
    <property type="entry name" value="HisKA"/>
    <property type="match status" value="1"/>
</dbReference>
<dbReference type="Gene3D" id="1.10.287.130">
    <property type="match status" value="1"/>
</dbReference>
<dbReference type="SMART" id="SM00387">
    <property type="entry name" value="HATPase_c"/>
    <property type="match status" value="1"/>
</dbReference>
<accession>A0A2P2E2C2</accession>
<dbReference type="Gene3D" id="3.30.565.10">
    <property type="entry name" value="Histidine kinase-like ATPase, C-terminal domain"/>
    <property type="match status" value="1"/>
</dbReference>
<feature type="domain" description="Histidine kinase" evidence="10">
    <location>
        <begin position="233"/>
        <end position="441"/>
    </location>
</feature>
<evidence type="ECO:0000256" key="8">
    <source>
        <dbReference type="SAM" id="Coils"/>
    </source>
</evidence>
<dbReference type="Pfam" id="PF02518">
    <property type="entry name" value="HATPase_c"/>
    <property type="match status" value="1"/>
</dbReference>
<gene>
    <name evidence="11" type="ORF">LPTSP4_25510</name>
</gene>
<dbReference type="PROSITE" id="PS50109">
    <property type="entry name" value="HIS_KIN"/>
    <property type="match status" value="1"/>
</dbReference>
<dbReference type="Pfam" id="PF00512">
    <property type="entry name" value="HisKA"/>
    <property type="match status" value="1"/>
</dbReference>